<reference evidence="3 4" key="1">
    <citation type="submission" date="2020-09" db="EMBL/GenBank/DDBJ databases">
        <title>Eikenella S3660 sp. nov., isolated from a throat swab.</title>
        <authorList>
            <person name="Buhl M."/>
        </authorList>
    </citation>
    <scope>NUCLEOTIDE SEQUENCE [LARGE SCALE GENOMIC DNA]</scope>
    <source>
        <strain evidence="3 4">S3360</strain>
    </source>
</reference>
<keyword evidence="4" id="KW-1185">Reference proteome</keyword>
<gene>
    <name evidence="3" type="ORF">H9Q10_02440</name>
</gene>
<keyword evidence="2" id="KW-1133">Transmembrane helix</keyword>
<evidence type="ECO:0000256" key="1">
    <source>
        <dbReference type="SAM" id="MobiDB-lite"/>
    </source>
</evidence>
<evidence type="ECO:0000313" key="4">
    <source>
        <dbReference type="Proteomes" id="UP000768471"/>
    </source>
</evidence>
<protein>
    <submittedName>
        <fullName evidence="3">Uncharacterized protein</fullName>
    </submittedName>
</protein>
<comment type="caution">
    <text evidence="3">The sequence shown here is derived from an EMBL/GenBank/DDBJ whole genome shotgun (WGS) entry which is preliminary data.</text>
</comment>
<keyword evidence="2" id="KW-0472">Membrane</keyword>
<organism evidence="3 4">
    <name type="scientific">Eikenella glucosivorans</name>
    <dbReference type="NCBI Taxonomy" id="2766967"/>
    <lineage>
        <taxon>Bacteria</taxon>
        <taxon>Pseudomonadati</taxon>
        <taxon>Pseudomonadota</taxon>
        <taxon>Betaproteobacteria</taxon>
        <taxon>Neisseriales</taxon>
        <taxon>Neisseriaceae</taxon>
        <taxon>Eikenella</taxon>
    </lineage>
</organism>
<dbReference type="RefSeq" id="WP_197902457.1">
    <property type="nucleotide sequence ID" value="NZ_JACSGR010000002.1"/>
</dbReference>
<feature type="compositionally biased region" description="Low complexity" evidence="1">
    <location>
        <begin position="85"/>
        <end position="121"/>
    </location>
</feature>
<dbReference type="Proteomes" id="UP000768471">
    <property type="component" value="Unassembled WGS sequence"/>
</dbReference>
<keyword evidence="2" id="KW-0812">Transmembrane</keyword>
<feature type="region of interest" description="Disordered" evidence="1">
    <location>
        <begin position="85"/>
        <end position="164"/>
    </location>
</feature>
<accession>A0ABS0N8C5</accession>
<evidence type="ECO:0000313" key="3">
    <source>
        <dbReference type="EMBL" id="MBH5328532.1"/>
    </source>
</evidence>
<feature type="transmembrane region" description="Helical" evidence="2">
    <location>
        <begin position="21"/>
        <end position="44"/>
    </location>
</feature>
<dbReference type="EMBL" id="JACSGR010000002">
    <property type="protein sequence ID" value="MBH5328532.1"/>
    <property type="molecule type" value="Genomic_DNA"/>
</dbReference>
<sequence>MSGKEMPPSSKKPPRSVFSRVVMVSFAVAFIVVLVLVAMAWLMLSRPDGGRAVANDASAPQGVEIWQPNGASAAAGQTYSLPPAADMSAASQASAPPVNERPAAPRRAAAASAPAVVEEVPIQPVAPQPETEIRPIEVPVKPAPQPVPRQPAGDGGGNPVDSLF</sequence>
<evidence type="ECO:0000256" key="2">
    <source>
        <dbReference type="SAM" id="Phobius"/>
    </source>
</evidence>
<name>A0ABS0N8C5_9NEIS</name>
<proteinExistence type="predicted"/>